<dbReference type="AlphaFoldDB" id="A0AA35IZF0"/>
<keyword evidence="5" id="KW-1185">Reference proteome</keyword>
<evidence type="ECO:0000313" key="5">
    <source>
        <dbReference type="Proteomes" id="UP001161438"/>
    </source>
</evidence>
<organism evidence="4 5">
    <name type="scientific">Saccharomyces mikatae IFO 1815</name>
    <dbReference type="NCBI Taxonomy" id="226126"/>
    <lineage>
        <taxon>Eukaryota</taxon>
        <taxon>Fungi</taxon>
        <taxon>Dikarya</taxon>
        <taxon>Ascomycota</taxon>
        <taxon>Saccharomycotina</taxon>
        <taxon>Saccharomycetes</taxon>
        <taxon>Saccharomycetales</taxon>
        <taxon>Saccharomycetaceae</taxon>
        <taxon>Saccharomyces</taxon>
    </lineage>
</organism>
<accession>A0AA35IZF0</accession>
<evidence type="ECO:0000256" key="2">
    <source>
        <dbReference type="ARBA" id="ARBA00068021"/>
    </source>
</evidence>
<dbReference type="Pfam" id="PF00595">
    <property type="entry name" value="PDZ"/>
    <property type="match status" value="1"/>
</dbReference>
<dbReference type="RefSeq" id="XP_056082863.1">
    <property type="nucleotide sequence ID" value="XM_056223254.1"/>
</dbReference>
<evidence type="ECO:0000259" key="3">
    <source>
        <dbReference type="PROSITE" id="PS50106"/>
    </source>
</evidence>
<dbReference type="GeneID" id="80918960"/>
<dbReference type="InterPro" id="IPR036034">
    <property type="entry name" value="PDZ_sf"/>
</dbReference>
<dbReference type="Proteomes" id="UP001161438">
    <property type="component" value="Chromosome 9"/>
</dbReference>
<dbReference type="InterPro" id="IPR001478">
    <property type="entry name" value="PDZ"/>
</dbReference>
<dbReference type="Gene3D" id="2.30.42.10">
    <property type="match status" value="1"/>
</dbReference>
<dbReference type="PROSITE" id="PS50106">
    <property type="entry name" value="PDZ"/>
    <property type="match status" value="1"/>
</dbReference>
<feature type="domain" description="PDZ" evidence="3">
    <location>
        <begin position="112"/>
        <end position="176"/>
    </location>
</feature>
<dbReference type="GO" id="GO:0005634">
    <property type="term" value="C:nucleus"/>
    <property type="evidence" value="ECO:0007669"/>
    <property type="project" value="TreeGrafter"/>
</dbReference>
<evidence type="ECO:0000313" key="4">
    <source>
        <dbReference type="EMBL" id="CAI4039749.1"/>
    </source>
</evidence>
<name>A0AA35IZF0_SACMI</name>
<gene>
    <name evidence="4" type="primary">SMKI09G1590</name>
    <name evidence="4" type="ORF">SMKI_09G1590</name>
</gene>
<evidence type="ECO:0000256" key="1">
    <source>
        <dbReference type="ARBA" id="ARBA00023186"/>
    </source>
</evidence>
<proteinExistence type="predicted"/>
<dbReference type="SUPFAM" id="SSF50156">
    <property type="entry name" value="PDZ domain-like"/>
    <property type="match status" value="1"/>
</dbReference>
<dbReference type="InterPro" id="IPR040815">
    <property type="entry name" value="Nas2_N"/>
</dbReference>
<dbReference type="GO" id="GO:0005737">
    <property type="term" value="C:cytoplasm"/>
    <property type="evidence" value="ECO:0007669"/>
    <property type="project" value="TreeGrafter"/>
</dbReference>
<dbReference type="GO" id="GO:0070682">
    <property type="term" value="P:proteasome regulatory particle assembly"/>
    <property type="evidence" value="ECO:0007669"/>
    <property type="project" value="InterPro"/>
</dbReference>
<protein>
    <recommendedName>
        <fullName evidence="2">Probable 26S proteasome regulatory subunit p27</fullName>
    </recommendedName>
</protein>
<sequence>MEEKELSELLANVRIDPSLTSRTSQMDSLKLSELMVLKADIEAQLEKYFSALKEQGVGMDSSLVTPDGYPRSDVDVLQITVIRKNVNMLKNDLNHLLQISHVLLNQHFENMNVKTNQKTSGNNDDRTIQYTIPFAFISEVVPGSPSDKAELQVDDRLISIGGVHAANHSKLQNIQKIVIMNEDKPLPVRFLRDGQILTTSLAPSRNWDGRGLLGCRIQEL</sequence>
<reference evidence="4" key="1">
    <citation type="submission" date="2022-10" db="EMBL/GenBank/DDBJ databases">
        <authorList>
            <person name="Byrne P K."/>
        </authorList>
    </citation>
    <scope>NUCLEOTIDE SEQUENCE</scope>
    <source>
        <strain evidence="4">IFO1815</strain>
    </source>
</reference>
<dbReference type="PANTHER" id="PTHR12651:SF1">
    <property type="entry name" value="26S PROTEASOME NON-ATPASE REGULATORY SUBUNIT 9"/>
    <property type="match status" value="1"/>
</dbReference>
<dbReference type="InterPro" id="IPR035269">
    <property type="entry name" value="PSMD9"/>
</dbReference>
<dbReference type="FunFam" id="2.30.42.10:FF:000107">
    <property type="entry name" value="26S proteasome non-ATPase regulatory subunit 9"/>
    <property type="match status" value="1"/>
</dbReference>
<dbReference type="EMBL" id="OX365765">
    <property type="protein sequence ID" value="CAI4039749.1"/>
    <property type="molecule type" value="Genomic_DNA"/>
</dbReference>
<dbReference type="Gene3D" id="6.10.140.1710">
    <property type="match status" value="1"/>
</dbReference>
<dbReference type="SMART" id="SM00228">
    <property type="entry name" value="PDZ"/>
    <property type="match status" value="1"/>
</dbReference>
<dbReference type="Pfam" id="PF18265">
    <property type="entry name" value="Nas2_N"/>
    <property type="match status" value="1"/>
</dbReference>
<dbReference type="PANTHER" id="PTHR12651">
    <property type="entry name" value="26S PROTEASOME NON-ATPASE REGULATORY SUBUNIT 9"/>
    <property type="match status" value="1"/>
</dbReference>
<keyword evidence="1" id="KW-0143">Chaperone</keyword>